<protein>
    <submittedName>
        <fullName evidence="1">Uncharacterized protein</fullName>
    </submittedName>
</protein>
<keyword evidence="2" id="KW-1185">Reference proteome</keyword>
<gene>
    <name evidence="1" type="ORF">DPMN_068285</name>
</gene>
<name>A0A9D4BM28_DREPO</name>
<dbReference type="AlphaFoldDB" id="A0A9D4BM28"/>
<dbReference type="EMBL" id="JAIWYP010000014">
    <property type="protein sequence ID" value="KAH3708826.1"/>
    <property type="molecule type" value="Genomic_DNA"/>
</dbReference>
<accession>A0A9D4BM28</accession>
<proteinExistence type="predicted"/>
<reference evidence="1" key="1">
    <citation type="journal article" date="2019" name="bioRxiv">
        <title>The Genome of the Zebra Mussel, Dreissena polymorpha: A Resource for Invasive Species Research.</title>
        <authorList>
            <person name="McCartney M.A."/>
            <person name="Auch B."/>
            <person name="Kono T."/>
            <person name="Mallez S."/>
            <person name="Zhang Y."/>
            <person name="Obille A."/>
            <person name="Becker A."/>
            <person name="Abrahante J.E."/>
            <person name="Garbe J."/>
            <person name="Badalamenti J.P."/>
            <person name="Herman A."/>
            <person name="Mangelson H."/>
            <person name="Liachko I."/>
            <person name="Sullivan S."/>
            <person name="Sone E.D."/>
            <person name="Koren S."/>
            <person name="Silverstein K.A.T."/>
            <person name="Beckman K.B."/>
            <person name="Gohl D.M."/>
        </authorList>
    </citation>
    <scope>NUCLEOTIDE SEQUENCE</scope>
    <source>
        <strain evidence="1">Duluth1</strain>
        <tissue evidence="1">Whole animal</tissue>
    </source>
</reference>
<evidence type="ECO:0000313" key="2">
    <source>
        <dbReference type="Proteomes" id="UP000828390"/>
    </source>
</evidence>
<evidence type="ECO:0000313" key="1">
    <source>
        <dbReference type="EMBL" id="KAH3708826.1"/>
    </source>
</evidence>
<sequence length="61" mass="6975">MGHRRSSCGVADRISCEASQERQPMRLQQKARYTTVNHVSKVLSRIIVEKMKAEVNNLCTE</sequence>
<organism evidence="1 2">
    <name type="scientific">Dreissena polymorpha</name>
    <name type="common">Zebra mussel</name>
    <name type="synonym">Mytilus polymorpha</name>
    <dbReference type="NCBI Taxonomy" id="45954"/>
    <lineage>
        <taxon>Eukaryota</taxon>
        <taxon>Metazoa</taxon>
        <taxon>Spiralia</taxon>
        <taxon>Lophotrochozoa</taxon>
        <taxon>Mollusca</taxon>
        <taxon>Bivalvia</taxon>
        <taxon>Autobranchia</taxon>
        <taxon>Heteroconchia</taxon>
        <taxon>Euheterodonta</taxon>
        <taxon>Imparidentia</taxon>
        <taxon>Neoheterodontei</taxon>
        <taxon>Myida</taxon>
        <taxon>Dreissenoidea</taxon>
        <taxon>Dreissenidae</taxon>
        <taxon>Dreissena</taxon>
    </lineage>
</organism>
<dbReference type="Proteomes" id="UP000828390">
    <property type="component" value="Unassembled WGS sequence"/>
</dbReference>
<comment type="caution">
    <text evidence="1">The sequence shown here is derived from an EMBL/GenBank/DDBJ whole genome shotgun (WGS) entry which is preliminary data.</text>
</comment>
<reference evidence="1" key="2">
    <citation type="submission" date="2020-11" db="EMBL/GenBank/DDBJ databases">
        <authorList>
            <person name="McCartney M.A."/>
            <person name="Auch B."/>
            <person name="Kono T."/>
            <person name="Mallez S."/>
            <person name="Becker A."/>
            <person name="Gohl D.M."/>
            <person name="Silverstein K.A.T."/>
            <person name="Koren S."/>
            <person name="Bechman K.B."/>
            <person name="Herman A."/>
            <person name="Abrahante J.E."/>
            <person name="Garbe J."/>
        </authorList>
    </citation>
    <scope>NUCLEOTIDE SEQUENCE</scope>
    <source>
        <strain evidence="1">Duluth1</strain>
        <tissue evidence="1">Whole animal</tissue>
    </source>
</reference>